<feature type="transmembrane region" description="Helical" evidence="3">
    <location>
        <begin position="51"/>
        <end position="70"/>
    </location>
</feature>
<proteinExistence type="predicted"/>
<evidence type="ECO:0000313" key="4">
    <source>
        <dbReference type="EMBL" id="CAK8697794.1"/>
    </source>
</evidence>
<dbReference type="EMBL" id="CAWYQH010000174">
    <property type="protein sequence ID" value="CAK8697794.1"/>
    <property type="molecule type" value="Genomic_DNA"/>
</dbReference>
<keyword evidence="3" id="KW-0812">Transmembrane</keyword>
<dbReference type="Proteomes" id="UP001642483">
    <property type="component" value="Unassembled WGS sequence"/>
</dbReference>
<evidence type="ECO:0000256" key="1">
    <source>
        <dbReference type="ARBA" id="ARBA00017902"/>
    </source>
</evidence>
<keyword evidence="5" id="KW-1185">Reference proteome</keyword>
<reference evidence="4 5" key="1">
    <citation type="submission" date="2024-02" db="EMBL/GenBank/DDBJ databases">
        <authorList>
            <person name="Daric V."/>
            <person name="Darras S."/>
        </authorList>
    </citation>
    <scope>NUCLEOTIDE SEQUENCE [LARGE SCALE GENOMIC DNA]</scope>
</reference>
<evidence type="ECO:0000256" key="2">
    <source>
        <dbReference type="SAM" id="MobiDB-lite"/>
    </source>
</evidence>
<dbReference type="PANTHER" id="PTHR31019:SF1">
    <property type="entry name" value="SMALL INTEGRAL MEMBRANE PROTEIN 14"/>
    <property type="match status" value="1"/>
</dbReference>
<comment type="caution">
    <text evidence="4">The sequence shown here is derived from an EMBL/GenBank/DDBJ whole genome shotgun (WGS) entry which is preliminary data.</text>
</comment>
<evidence type="ECO:0000313" key="5">
    <source>
        <dbReference type="Proteomes" id="UP001642483"/>
    </source>
</evidence>
<dbReference type="InterPro" id="IPR020309">
    <property type="entry name" value="Smim-14"/>
</dbReference>
<dbReference type="PANTHER" id="PTHR31019">
    <property type="entry name" value="SMALL INTEGRAL MEMBRANE PROTEIN 14"/>
    <property type="match status" value="1"/>
</dbReference>
<evidence type="ECO:0000256" key="3">
    <source>
        <dbReference type="SAM" id="Phobius"/>
    </source>
</evidence>
<organism evidence="4 5">
    <name type="scientific">Clavelina lepadiformis</name>
    <name type="common">Light-bulb sea squirt</name>
    <name type="synonym">Ascidia lepadiformis</name>
    <dbReference type="NCBI Taxonomy" id="159417"/>
    <lineage>
        <taxon>Eukaryota</taxon>
        <taxon>Metazoa</taxon>
        <taxon>Chordata</taxon>
        <taxon>Tunicata</taxon>
        <taxon>Ascidiacea</taxon>
        <taxon>Aplousobranchia</taxon>
        <taxon>Clavelinidae</taxon>
        <taxon>Clavelina</taxon>
    </lineage>
</organism>
<feature type="compositionally biased region" description="Basic and acidic residues" evidence="2">
    <location>
        <begin position="86"/>
        <end position="95"/>
    </location>
</feature>
<gene>
    <name evidence="4" type="ORF">CVLEPA_LOCUS31294</name>
</gene>
<accession>A0ABP0H1C4</accession>
<dbReference type="Pfam" id="PF11027">
    <property type="entry name" value="DUF2615"/>
    <property type="match status" value="1"/>
</dbReference>
<keyword evidence="3" id="KW-0472">Membrane</keyword>
<sequence length="103" mass="11821">MADEGSFDPCECICNTEWAMRRLLSILRTSQQYCFDNECLGDPSENQLPDFSSEVFLISFWILLVAFLYASRPNSMRRQVGSVHKNPPDNRRDPPPPDILPVD</sequence>
<name>A0ABP0H1C4_CLALP</name>
<protein>
    <recommendedName>
        <fullName evidence="1">Small integral membrane protein 14</fullName>
    </recommendedName>
</protein>
<feature type="region of interest" description="Disordered" evidence="2">
    <location>
        <begin position="78"/>
        <end position="103"/>
    </location>
</feature>
<keyword evidence="3" id="KW-1133">Transmembrane helix</keyword>